<keyword evidence="2" id="KW-1185">Reference proteome</keyword>
<evidence type="ECO:0000313" key="1">
    <source>
        <dbReference type="EMBL" id="MCD9639219.1"/>
    </source>
</evidence>
<sequence length="104" mass="11352">DLKFLFLVEVGDHFWLCESSSASPRQCGNVGPRRPFHRAGSGGPRACCSSWEGRASRLVVRTCFFRAAPSLMLVLLLLHVAGCAEVLAPRAGVAVHYFFALYLA</sequence>
<dbReference type="EMBL" id="JACEIK010002866">
    <property type="protein sequence ID" value="MCD9639219.1"/>
    <property type="molecule type" value="Genomic_DNA"/>
</dbReference>
<accession>A0ABS8UZ28</accession>
<protein>
    <submittedName>
        <fullName evidence="1">Uncharacterized protein</fullName>
    </submittedName>
</protein>
<dbReference type="Proteomes" id="UP000823775">
    <property type="component" value="Unassembled WGS sequence"/>
</dbReference>
<proteinExistence type="predicted"/>
<reference evidence="1 2" key="1">
    <citation type="journal article" date="2021" name="BMC Genomics">
        <title>Datura genome reveals duplications of psychoactive alkaloid biosynthetic genes and high mutation rate following tissue culture.</title>
        <authorList>
            <person name="Rajewski A."/>
            <person name="Carter-House D."/>
            <person name="Stajich J."/>
            <person name="Litt A."/>
        </authorList>
    </citation>
    <scope>NUCLEOTIDE SEQUENCE [LARGE SCALE GENOMIC DNA]</scope>
    <source>
        <strain evidence="1">AR-01</strain>
    </source>
</reference>
<gene>
    <name evidence="1" type="ORF">HAX54_023598</name>
</gene>
<organism evidence="1 2">
    <name type="scientific">Datura stramonium</name>
    <name type="common">Jimsonweed</name>
    <name type="synonym">Common thornapple</name>
    <dbReference type="NCBI Taxonomy" id="4076"/>
    <lineage>
        <taxon>Eukaryota</taxon>
        <taxon>Viridiplantae</taxon>
        <taxon>Streptophyta</taxon>
        <taxon>Embryophyta</taxon>
        <taxon>Tracheophyta</taxon>
        <taxon>Spermatophyta</taxon>
        <taxon>Magnoliopsida</taxon>
        <taxon>eudicotyledons</taxon>
        <taxon>Gunneridae</taxon>
        <taxon>Pentapetalae</taxon>
        <taxon>asterids</taxon>
        <taxon>lamiids</taxon>
        <taxon>Solanales</taxon>
        <taxon>Solanaceae</taxon>
        <taxon>Solanoideae</taxon>
        <taxon>Datureae</taxon>
        <taxon>Datura</taxon>
    </lineage>
</organism>
<evidence type="ECO:0000313" key="2">
    <source>
        <dbReference type="Proteomes" id="UP000823775"/>
    </source>
</evidence>
<comment type="caution">
    <text evidence="1">The sequence shown here is derived from an EMBL/GenBank/DDBJ whole genome shotgun (WGS) entry which is preliminary data.</text>
</comment>
<name>A0ABS8UZ28_DATST</name>
<feature type="non-terminal residue" evidence="1">
    <location>
        <position position="1"/>
    </location>
</feature>